<evidence type="ECO:0000313" key="5">
    <source>
        <dbReference type="EMBL" id="PAA61669.1"/>
    </source>
</evidence>
<reference evidence="4 6" key="1">
    <citation type="submission" date="2017-06" db="EMBL/GenBank/DDBJ databases">
        <title>A platform for efficient transgenesis in Macrostomum lignano, a flatworm model organism for stem cell research.</title>
        <authorList>
            <person name="Berezikov E."/>
        </authorList>
    </citation>
    <scope>NUCLEOTIDE SEQUENCE [LARGE SCALE GENOMIC DNA]</scope>
    <source>
        <strain evidence="4">DV1</strain>
        <tissue evidence="4">Whole organism</tissue>
    </source>
</reference>
<accession>A0A267E113</accession>
<evidence type="ECO:0000256" key="1">
    <source>
        <dbReference type="SAM" id="Coils"/>
    </source>
</evidence>
<dbReference type="EMBL" id="NIVC01002007">
    <property type="protein sequence ID" value="PAA61669.1"/>
    <property type="molecule type" value="Genomic_DNA"/>
</dbReference>
<dbReference type="EMBL" id="NIVC01004467">
    <property type="protein sequence ID" value="PAA47400.1"/>
    <property type="molecule type" value="Genomic_DNA"/>
</dbReference>
<feature type="non-terminal residue" evidence="4">
    <location>
        <position position="1"/>
    </location>
</feature>
<evidence type="ECO:0000313" key="4">
    <source>
        <dbReference type="EMBL" id="PAA55238.1"/>
    </source>
</evidence>
<sequence length="349" mass="38972">FAMTTKSSRATQHNLAGSHTDAHADNSLLHRLKEAIVQDNPTALMCIKTAAKDCSEEQWDRVFNQLNSRHQAYVCQKTEQHCNELRELQNTVRRNLATERRLLDEQLANHRSAIADDPGLATNRKSKGSGDLTPISTEERRNLCDHLAEPASLATEAQPIPNSGASVGSEADELARLHLALAAKERELALAENQLARSRHLCDSLLGRLTAAEAELQYLRNRSSNRRVSMIAVGGDEGDAAEQQAQTVAGDAAADSLRRSLADLERRRIIDTADALDLPGDPAELERRYDCLQVERREVEAALTRVPRTDSAHHTWHSVRDQELLEQKLDSIDRELVHLRNSLKHFHLI</sequence>
<comment type="caution">
    <text evidence="4">The sequence shown here is derived from an EMBL/GenBank/DDBJ whole genome shotgun (WGS) entry which is preliminary data.</text>
</comment>
<keyword evidence="6" id="KW-1185">Reference proteome</keyword>
<feature type="region of interest" description="Disordered" evidence="2">
    <location>
        <begin position="1"/>
        <end position="20"/>
    </location>
</feature>
<evidence type="ECO:0000313" key="3">
    <source>
        <dbReference type="EMBL" id="PAA47400.1"/>
    </source>
</evidence>
<evidence type="ECO:0000256" key="2">
    <source>
        <dbReference type="SAM" id="MobiDB-lite"/>
    </source>
</evidence>
<organism evidence="4 6">
    <name type="scientific">Macrostomum lignano</name>
    <dbReference type="NCBI Taxonomy" id="282301"/>
    <lineage>
        <taxon>Eukaryota</taxon>
        <taxon>Metazoa</taxon>
        <taxon>Spiralia</taxon>
        <taxon>Lophotrochozoa</taxon>
        <taxon>Platyhelminthes</taxon>
        <taxon>Rhabditophora</taxon>
        <taxon>Macrostomorpha</taxon>
        <taxon>Macrostomida</taxon>
        <taxon>Macrostomidae</taxon>
        <taxon>Macrostomum</taxon>
    </lineage>
</organism>
<dbReference type="Proteomes" id="UP000215902">
    <property type="component" value="Unassembled WGS sequence"/>
</dbReference>
<protein>
    <submittedName>
        <fullName evidence="4">Uncharacterized protein</fullName>
    </submittedName>
</protein>
<dbReference type="EMBL" id="NIVC01002782">
    <property type="protein sequence ID" value="PAA55238.1"/>
    <property type="molecule type" value="Genomic_DNA"/>
</dbReference>
<proteinExistence type="predicted"/>
<gene>
    <name evidence="5" type="ORF">BOX15_Mlig006072g1</name>
    <name evidence="4" type="ORF">BOX15_Mlig006072g2</name>
    <name evidence="3" type="ORF">BOX15_Mlig006072g3</name>
</gene>
<name>A0A267E113_9PLAT</name>
<feature type="region of interest" description="Disordered" evidence="2">
    <location>
        <begin position="114"/>
        <end position="137"/>
    </location>
</feature>
<dbReference type="OrthoDB" id="6288856at2759"/>
<feature type="coiled-coil region" evidence="1">
    <location>
        <begin position="174"/>
        <end position="222"/>
    </location>
</feature>
<dbReference type="AlphaFoldDB" id="A0A267E113"/>
<keyword evidence="1" id="KW-0175">Coiled coil</keyword>
<feature type="compositionally biased region" description="Polar residues" evidence="2">
    <location>
        <begin position="1"/>
        <end position="17"/>
    </location>
</feature>
<evidence type="ECO:0000313" key="6">
    <source>
        <dbReference type="Proteomes" id="UP000215902"/>
    </source>
</evidence>